<dbReference type="SUPFAM" id="SSF63520">
    <property type="entry name" value="PTS-regulatory domain, PRD"/>
    <property type="match status" value="1"/>
</dbReference>
<accession>A0A645F8J1</accession>
<protein>
    <recommendedName>
        <fullName evidence="1">PRD domain-containing protein</fullName>
    </recommendedName>
</protein>
<evidence type="ECO:0000313" key="2">
    <source>
        <dbReference type="EMBL" id="MPN09936.1"/>
    </source>
</evidence>
<feature type="domain" description="PRD" evidence="1">
    <location>
        <begin position="1"/>
        <end position="82"/>
    </location>
</feature>
<dbReference type="Gene3D" id="1.10.1790.10">
    <property type="entry name" value="PRD domain"/>
    <property type="match status" value="1"/>
</dbReference>
<reference evidence="2" key="1">
    <citation type="submission" date="2019-08" db="EMBL/GenBank/DDBJ databases">
        <authorList>
            <person name="Kucharzyk K."/>
            <person name="Murdoch R.W."/>
            <person name="Higgins S."/>
            <person name="Loffler F."/>
        </authorList>
    </citation>
    <scope>NUCLEOTIDE SEQUENCE</scope>
</reference>
<gene>
    <name evidence="2" type="ORF">SDC9_157229</name>
</gene>
<dbReference type="PROSITE" id="PS51372">
    <property type="entry name" value="PRD_2"/>
    <property type="match status" value="1"/>
</dbReference>
<dbReference type="Pfam" id="PF00874">
    <property type="entry name" value="PRD"/>
    <property type="match status" value="1"/>
</dbReference>
<comment type="caution">
    <text evidence="2">The sequence shown here is derived from an EMBL/GenBank/DDBJ whole genome shotgun (WGS) entry which is preliminary data.</text>
</comment>
<proteinExistence type="predicted"/>
<dbReference type="AlphaFoldDB" id="A0A645F8J1"/>
<evidence type="ECO:0000259" key="1">
    <source>
        <dbReference type="PROSITE" id="PS51372"/>
    </source>
</evidence>
<name>A0A645F8J1_9ZZZZ</name>
<dbReference type="GO" id="GO:0006355">
    <property type="term" value="P:regulation of DNA-templated transcription"/>
    <property type="evidence" value="ECO:0007669"/>
    <property type="project" value="InterPro"/>
</dbReference>
<dbReference type="InterPro" id="IPR036634">
    <property type="entry name" value="PRD_sf"/>
</dbReference>
<dbReference type="EMBL" id="VSSQ01056071">
    <property type="protein sequence ID" value="MPN09936.1"/>
    <property type="molecule type" value="Genomic_DNA"/>
</dbReference>
<organism evidence="2">
    <name type="scientific">bioreactor metagenome</name>
    <dbReference type="NCBI Taxonomy" id="1076179"/>
    <lineage>
        <taxon>unclassified sequences</taxon>
        <taxon>metagenomes</taxon>
        <taxon>ecological metagenomes</taxon>
    </lineage>
</organism>
<dbReference type="InterPro" id="IPR011608">
    <property type="entry name" value="PRD"/>
</dbReference>
<sequence length="96" mass="10713">MSASRFVTHLRYVFARIDRRVQIDDTPHALVHSISETYPDEMATAQRIAYLVQVGLRASITGDETAFVALHVARLVKDVRGLERQPGHGGRAEGRT</sequence>